<dbReference type="EMBL" id="BGPR01002246">
    <property type="protein sequence ID" value="GBM70331.1"/>
    <property type="molecule type" value="Genomic_DNA"/>
</dbReference>
<sequence>MYKTVIERKLAHGAAVWCLDPPVIIKKKLNTIQRPFLLALTGTYRTTESSALQAILGIPPLYLQLQQEARVTSIRRLNTSLPDTLTTLIPGEF</sequence>
<reference evidence="1 2" key="1">
    <citation type="journal article" date="2019" name="Sci. Rep.">
        <title>Orb-weaving spider Araneus ventricosus genome elucidates the spidroin gene catalogue.</title>
        <authorList>
            <person name="Kono N."/>
            <person name="Nakamura H."/>
            <person name="Ohtoshi R."/>
            <person name="Moran D.A.P."/>
            <person name="Shinohara A."/>
            <person name="Yoshida Y."/>
            <person name="Fujiwara M."/>
            <person name="Mori M."/>
            <person name="Tomita M."/>
            <person name="Arakawa K."/>
        </authorList>
    </citation>
    <scope>NUCLEOTIDE SEQUENCE [LARGE SCALE GENOMIC DNA]</scope>
</reference>
<dbReference type="AlphaFoldDB" id="A0A4Y2HY25"/>
<proteinExistence type="predicted"/>
<name>A0A4Y2HY25_ARAVE</name>
<gene>
    <name evidence="1" type="ORF">AVEN_244444_1</name>
</gene>
<keyword evidence="2" id="KW-1185">Reference proteome</keyword>
<accession>A0A4Y2HY25</accession>
<comment type="caution">
    <text evidence="1">The sequence shown here is derived from an EMBL/GenBank/DDBJ whole genome shotgun (WGS) entry which is preliminary data.</text>
</comment>
<protein>
    <submittedName>
        <fullName evidence="1">Uncharacterized protein</fullName>
    </submittedName>
</protein>
<evidence type="ECO:0000313" key="2">
    <source>
        <dbReference type="Proteomes" id="UP000499080"/>
    </source>
</evidence>
<dbReference type="Proteomes" id="UP000499080">
    <property type="component" value="Unassembled WGS sequence"/>
</dbReference>
<organism evidence="1 2">
    <name type="scientific">Araneus ventricosus</name>
    <name type="common">Orbweaver spider</name>
    <name type="synonym">Epeira ventricosa</name>
    <dbReference type="NCBI Taxonomy" id="182803"/>
    <lineage>
        <taxon>Eukaryota</taxon>
        <taxon>Metazoa</taxon>
        <taxon>Ecdysozoa</taxon>
        <taxon>Arthropoda</taxon>
        <taxon>Chelicerata</taxon>
        <taxon>Arachnida</taxon>
        <taxon>Araneae</taxon>
        <taxon>Araneomorphae</taxon>
        <taxon>Entelegynae</taxon>
        <taxon>Araneoidea</taxon>
        <taxon>Araneidae</taxon>
        <taxon>Araneus</taxon>
    </lineage>
</organism>
<evidence type="ECO:0000313" key="1">
    <source>
        <dbReference type="EMBL" id="GBM70331.1"/>
    </source>
</evidence>
<dbReference type="OrthoDB" id="6433533at2759"/>